<dbReference type="RefSeq" id="WP_344792162.1">
    <property type="nucleotide sequence ID" value="NZ_BAABBV010000001.1"/>
</dbReference>
<feature type="domain" description="HTH lysR-type" evidence="5">
    <location>
        <begin position="1"/>
        <end position="59"/>
    </location>
</feature>
<gene>
    <name evidence="6" type="ORF">GCM10022286_25380</name>
</gene>
<keyword evidence="4" id="KW-0804">Transcription</keyword>
<reference evidence="6" key="2">
    <citation type="submission" date="2023-12" db="EMBL/GenBank/DDBJ databases">
        <authorList>
            <person name="Sun Q."/>
            <person name="Inoue M."/>
        </authorList>
    </citation>
    <scope>NUCLEOTIDE SEQUENCE</scope>
    <source>
        <strain evidence="6">JCM 17590</strain>
    </source>
</reference>
<dbReference type="Proteomes" id="UP001415169">
    <property type="component" value="Unassembled WGS sequence"/>
</dbReference>
<comment type="caution">
    <text evidence="6">The sequence shown here is derived from an EMBL/GenBank/DDBJ whole genome shotgun (WGS) entry which is preliminary data.</text>
</comment>
<protein>
    <submittedName>
        <fullName evidence="6">LysR family transcriptional regulator</fullName>
    </submittedName>
</protein>
<dbReference type="Gene3D" id="1.10.10.10">
    <property type="entry name" value="Winged helix-like DNA-binding domain superfamily/Winged helix DNA-binding domain"/>
    <property type="match status" value="1"/>
</dbReference>
<dbReference type="InterPro" id="IPR036390">
    <property type="entry name" value="WH_DNA-bd_sf"/>
</dbReference>
<accession>A0ABP7ZM69</accession>
<reference evidence="6" key="1">
    <citation type="journal article" date="2014" name="Int. J. Syst. Evol. Microbiol.">
        <title>Complete genome of a new Firmicutes species belonging to the dominant human colonic microbiota ('Ruminococcus bicirculans') reveals two chromosomes and a selective capacity to utilize plant glucans.</title>
        <authorList>
            <consortium name="NISC Comparative Sequencing Program"/>
            <person name="Wegmann U."/>
            <person name="Louis P."/>
            <person name="Goesmann A."/>
            <person name="Henrissat B."/>
            <person name="Duncan S.H."/>
            <person name="Flint H.J."/>
        </authorList>
    </citation>
    <scope>NUCLEOTIDE SEQUENCE</scope>
    <source>
        <strain evidence="6">JCM 17590</strain>
    </source>
</reference>
<dbReference type="PANTHER" id="PTHR30126">
    <property type="entry name" value="HTH-TYPE TRANSCRIPTIONAL REGULATOR"/>
    <property type="match status" value="1"/>
</dbReference>
<dbReference type="InterPro" id="IPR036388">
    <property type="entry name" value="WH-like_DNA-bd_sf"/>
</dbReference>
<dbReference type="EMBL" id="BAABBV010000001">
    <property type="protein sequence ID" value="GAA4164058.1"/>
    <property type="molecule type" value="Genomic_DNA"/>
</dbReference>
<dbReference type="SUPFAM" id="SSF46785">
    <property type="entry name" value="Winged helix' DNA-binding domain"/>
    <property type="match status" value="1"/>
</dbReference>
<proteinExistence type="inferred from homology"/>
<evidence type="ECO:0000256" key="1">
    <source>
        <dbReference type="ARBA" id="ARBA00009437"/>
    </source>
</evidence>
<evidence type="ECO:0000313" key="7">
    <source>
        <dbReference type="Proteomes" id="UP001415169"/>
    </source>
</evidence>
<name>A0ABP7ZM69_9MICO</name>
<dbReference type="Pfam" id="PF00126">
    <property type="entry name" value="HTH_1"/>
    <property type="match status" value="1"/>
</dbReference>
<keyword evidence="7" id="KW-1185">Reference proteome</keyword>
<organism evidence="6 7">
    <name type="scientific">Gryllotalpicola daejeonensis</name>
    <dbReference type="NCBI Taxonomy" id="993087"/>
    <lineage>
        <taxon>Bacteria</taxon>
        <taxon>Bacillati</taxon>
        <taxon>Actinomycetota</taxon>
        <taxon>Actinomycetes</taxon>
        <taxon>Micrococcales</taxon>
        <taxon>Microbacteriaceae</taxon>
        <taxon>Gryllotalpicola</taxon>
    </lineage>
</organism>
<comment type="similarity">
    <text evidence="1">Belongs to the LysR transcriptional regulatory family.</text>
</comment>
<evidence type="ECO:0000256" key="3">
    <source>
        <dbReference type="ARBA" id="ARBA00023125"/>
    </source>
</evidence>
<dbReference type="PANTHER" id="PTHR30126:SF40">
    <property type="entry name" value="HTH-TYPE TRANSCRIPTIONAL REGULATOR GLTR"/>
    <property type="match status" value="1"/>
</dbReference>
<evidence type="ECO:0000256" key="2">
    <source>
        <dbReference type="ARBA" id="ARBA00023015"/>
    </source>
</evidence>
<keyword evidence="2" id="KW-0805">Transcription regulation</keyword>
<keyword evidence="3" id="KW-0238">DNA-binding</keyword>
<dbReference type="InterPro" id="IPR000847">
    <property type="entry name" value="LysR_HTH_N"/>
</dbReference>
<evidence type="ECO:0000313" key="6">
    <source>
        <dbReference type="EMBL" id="GAA4164058.1"/>
    </source>
</evidence>
<evidence type="ECO:0000259" key="5">
    <source>
        <dbReference type="PROSITE" id="PS50931"/>
    </source>
</evidence>
<sequence length="293" mass="30720">MDVTAAVRLFAAVARRGSFSAGAAECGIPQPVASRRIAALEARWGDRLFDRTTRQVGLTEFGKAMLPVAARLVSAVDDLDAVAESARVATVSIAVPHEVAPAELARAVARAETAGLRIAPIGAGRAERDDLLRIGGVAAAVVTAVQAPDWSVPLGVGGADLTPTHPARLSPLRPHRSEAPAEWTRVHVQPEDDLDALGGELRKHAVNAGLSPAQIVVTRSAAVAAADALVSSALVLCSRAEATRWGLGWAPIHDLALARDHRLEARDRAVRDRVIAACAEEIGRALGVETEHR</sequence>
<dbReference type="PROSITE" id="PS50931">
    <property type="entry name" value="HTH_LYSR"/>
    <property type="match status" value="1"/>
</dbReference>
<evidence type="ECO:0000256" key="4">
    <source>
        <dbReference type="ARBA" id="ARBA00023163"/>
    </source>
</evidence>